<gene>
    <name evidence="2" type="ORF">SLS58_004130</name>
</gene>
<feature type="region of interest" description="Disordered" evidence="1">
    <location>
        <begin position="1"/>
        <end position="32"/>
    </location>
</feature>
<comment type="caution">
    <text evidence="2">The sequence shown here is derived from an EMBL/GenBank/DDBJ whole genome shotgun (WGS) entry which is preliminary data.</text>
</comment>
<evidence type="ECO:0000313" key="2">
    <source>
        <dbReference type="EMBL" id="KAL1644669.1"/>
    </source>
</evidence>
<organism evidence="2 3">
    <name type="scientific">Diplodia intermedia</name>
    <dbReference type="NCBI Taxonomy" id="856260"/>
    <lineage>
        <taxon>Eukaryota</taxon>
        <taxon>Fungi</taxon>
        <taxon>Dikarya</taxon>
        <taxon>Ascomycota</taxon>
        <taxon>Pezizomycotina</taxon>
        <taxon>Dothideomycetes</taxon>
        <taxon>Dothideomycetes incertae sedis</taxon>
        <taxon>Botryosphaeriales</taxon>
        <taxon>Botryosphaeriaceae</taxon>
        <taxon>Diplodia</taxon>
    </lineage>
</organism>
<evidence type="ECO:0000313" key="3">
    <source>
        <dbReference type="Proteomes" id="UP001521184"/>
    </source>
</evidence>
<accession>A0ABR3TU51</accession>
<sequence>MESTEPPVGSRGLRDSASAQSAPRPSSKRSKVTLVACQPCQHRKHKCRARKRSDCTYDAAGDQRRTSALKQRILELETHTRDLQDVVVGIGSATDKEAAAAIARQLAQGGFARTAEVAQALRTDETLKDTFADAEKSQRALRSMEDDEAQDGIPVDASPSSAGNLDSLDLEGVVDPSLQYWPIDTAEGEPQLGQTAYDNTLMQVRDLCPATTILLEQSTKGDPRRLRRLMDQSPSPPTRALGQSLVQRR</sequence>
<dbReference type="EMBL" id="JAKEKT020000022">
    <property type="protein sequence ID" value="KAL1644669.1"/>
    <property type="molecule type" value="Genomic_DNA"/>
</dbReference>
<reference evidence="2 3" key="1">
    <citation type="journal article" date="2023" name="Plant Dis.">
        <title>First Report of Diplodia intermedia Causing Canker and Dieback Diseases on Apple Trees in Canada.</title>
        <authorList>
            <person name="Ellouze W."/>
            <person name="Ilyukhin E."/>
            <person name="Sulman M."/>
            <person name="Ali S."/>
        </authorList>
    </citation>
    <scope>NUCLEOTIDE SEQUENCE [LARGE SCALE GENOMIC DNA]</scope>
    <source>
        <strain evidence="2 3">M45-28</strain>
    </source>
</reference>
<evidence type="ECO:0008006" key="4">
    <source>
        <dbReference type="Google" id="ProtNLM"/>
    </source>
</evidence>
<feature type="compositionally biased region" description="Low complexity" evidence="1">
    <location>
        <begin position="16"/>
        <end position="25"/>
    </location>
</feature>
<feature type="region of interest" description="Disordered" evidence="1">
    <location>
        <begin position="138"/>
        <end position="163"/>
    </location>
</feature>
<feature type="compositionally biased region" description="Basic and acidic residues" evidence="1">
    <location>
        <begin position="219"/>
        <end position="230"/>
    </location>
</feature>
<name>A0ABR3TU51_9PEZI</name>
<feature type="region of interest" description="Disordered" evidence="1">
    <location>
        <begin position="218"/>
        <end position="249"/>
    </location>
</feature>
<keyword evidence="3" id="KW-1185">Reference proteome</keyword>
<dbReference type="Proteomes" id="UP001521184">
    <property type="component" value="Unassembled WGS sequence"/>
</dbReference>
<proteinExistence type="predicted"/>
<evidence type="ECO:0000256" key="1">
    <source>
        <dbReference type="SAM" id="MobiDB-lite"/>
    </source>
</evidence>
<protein>
    <recommendedName>
        <fullName evidence="4">Zn(2)-C6 fungal-type domain-containing protein</fullName>
    </recommendedName>
</protein>